<comment type="similarity">
    <text evidence="1">Belongs to the bactofilin family.</text>
</comment>
<dbReference type="Pfam" id="PF04519">
    <property type="entry name" value="Bactofilin"/>
    <property type="match status" value="1"/>
</dbReference>
<organism evidence="2 3">
    <name type="scientific">Polycladomyces abyssicola</name>
    <dbReference type="NCBI Taxonomy" id="1125966"/>
    <lineage>
        <taxon>Bacteria</taxon>
        <taxon>Bacillati</taxon>
        <taxon>Bacillota</taxon>
        <taxon>Bacilli</taxon>
        <taxon>Bacillales</taxon>
        <taxon>Thermoactinomycetaceae</taxon>
        <taxon>Polycladomyces</taxon>
    </lineage>
</organism>
<keyword evidence="3" id="KW-1185">Reference proteome</keyword>
<dbReference type="InterPro" id="IPR007607">
    <property type="entry name" value="BacA/B"/>
</dbReference>
<dbReference type="AlphaFoldDB" id="A0A8D5ZKJ7"/>
<dbReference type="PANTHER" id="PTHR35024">
    <property type="entry name" value="HYPOTHETICAL CYTOSOLIC PROTEIN"/>
    <property type="match status" value="1"/>
</dbReference>
<evidence type="ECO:0000313" key="2">
    <source>
        <dbReference type="EMBL" id="BCU81554.1"/>
    </source>
</evidence>
<name>A0A8D5ZKJ7_9BACL</name>
<dbReference type="RefSeq" id="WP_212774766.1">
    <property type="nucleotide sequence ID" value="NZ_AP024601.1"/>
</dbReference>
<evidence type="ECO:0000256" key="1">
    <source>
        <dbReference type="ARBA" id="ARBA00044755"/>
    </source>
</evidence>
<dbReference type="KEGG" id="pabs:JIR001_13370"/>
<sequence>MDRKEHRDFVVAGRASTAGGEFDRVSIQGDGHVDGDLTCTELKCHGKSHITGNVKASDVKVYGSTRIDGRVESEELRVRGHAEIGGHLSCRQMEAEGMLHVGGPVTAEEVTLEGQLNVKEDVEAESFSAKGVFTIDGLLNAGQIVVQLYGDCRAKEIGGEKIEVRKKGFSFWFKPFSHHLEVDMIEGDEVHLENTRANVVRGNRVIIGPGCEIGLVEYHDHFHRDHSAKVKESKKL</sequence>
<accession>A0A8D5ZKJ7</accession>
<dbReference type="EMBL" id="AP024601">
    <property type="protein sequence ID" value="BCU81554.1"/>
    <property type="molecule type" value="Genomic_DNA"/>
</dbReference>
<gene>
    <name evidence="2" type="ORF">JIR001_13370</name>
</gene>
<reference evidence="2" key="2">
    <citation type="journal article" date="2021" name="Microbiol. Resour. Announc.">
        <title>Complete Genome Sequence of Polycladomyces abyssicola JIR-001T, Isolated from Hemipelagic Sediment in Deep Seawater.</title>
        <authorList>
            <person name="Tsubouchi T."/>
            <person name="Kaneko Y."/>
        </authorList>
    </citation>
    <scope>NUCLEOTIDE SEQUENCE</scope>
    <source>
        <strain evidence="2">JIR-001</strain>
    </source>
</reference>
<reference evidence="2" key="1">
    <citation type="journal article" date="2013" name="Int. J. Syst. Evol. Microbiol.">
        <title>Polycladomyces abyssicola gen. nov., sp. nov., a thermophilic filamentous bacterium isolated from hemipelagic sediment.</title>
        <authorList>
            <person name="Tsubouchi T."/>
            <person name="Shimane Y."/>
            <person name="Mori K."/>
            <person name="Usui K."/>
            <person name="Hiraki T."/>
            <person name="Tame A."/>
            <person name="Uematsu K."/>
            <person name="Maruyama T."/>
            <person name="Hatada Y."/>
        </authorList>
    </citation>
    <scope>NUCLEOTIDE SEQUENCE</scope>
    <source>
        <strain evidence="2">JIR-001</strain>
    </source>
</reference>
<proteinExistence type="inferred from homology"/>
<protein>
    <submittedName>
        <fullName evidence="2">Uncharacterized protein</fullName>
    </submittedName>
</protein>
<dbReference type="Proteomes" id="UP000677436">
    <property type="component" value="Chromosome"/>
</dbReference>
<dbReference type="PANTHER" id="PTHR35024:SF4">
    <property type="entry name" value="POLYMER-FORMING CYTOSKELETAL PROTEIN"/>
    <property type="match status" value="1"/>
</dbReference>
<evidence type="ECO:0000313" key="3">
    <source>
        <dbReference type="Proteomes" id="UP000677436"/>
    </source>
</evidence>